<protein>
    <submittedName>
        <fullName evidence="2">Helix-turn-helix transcriptional regulator</fullName>
    </submittedName>
</protein>
<dbReference type="Proteomes" id="UP000675554">
    <property type="component" value="Unassembled WGS sequence"/>
</dbReference>
<sequence length="431" mass="46794">MRDPFWDSPRARQVIARQHVGALIQLAREHHGMQQCELAVRMGRSKSAVSRMEQRRAVSTDELRPLAVELSIPAWVIGAVLGLMYPRGSRVAGSRPAPASQEDDPMRRRSLVTAAGLSVPASLVSLDTAFAAMPSPKQPPSDVPRQLRRAQALFDSGRLTRMPQVLEELLATAEAAAEDRTAAACAQVSHCYTLASHYLSKIAQYRLSGQAADRARTWAKLSGDPLAEGASARALSIVLRHRDQAQDATLVTRTALNRIEATGLPTPRLTAMYAQMLCTAAYTAARAGDRDDAHGLIAEAGRSARALPATPHGAATITPAAVGLYEVGVHWALHDAGAAVEAGQRLHPTQFRSPERRGRLHTDLARAWWQWGRPEQTAEALLSAAREARTEVLGRPSIRRIAVDLVRQHPQAPGVRDLSYLIGARSTARQM</sequence>
<evidence type="ECO:0000313" key="3">
    <source>
        <dbReference type="Proteomes" id="UP000675554"/>
    </source>
</evidence>
<dbReference type="GO" id="GO:0003677">
    <property type="term" value="F:DNA binding"/>
    <property type="evidence" value="ECO:0007669"/>
    <property type="project" value="InterPro"/>
</dbReference>
<dbReference type="Gene3D" id="1.10.260.40">
    <property type="entry name" value="lambda repressor-like DNA-binding domains"/>
    <property type="match status" value="1"/>
</dbReference>
<keyword evidence="3" id="KW-1185">Reference proteome</keyword>
<evidence type="ECO:0000313" key="2">
    <source>
        <dbReference type="EMBL" id="MBR7674700.1"/>
    </source>
</evidence>
<gene>
    <name evidence="2" type="ORF">KDA82_17065</name>
</gene>
<reference evidence="2" key="1">
    <citation type="submission" date="2021-04" db="EMBL/GenBank/DDBJ databases">
        <title>Sequencing of actinobacteria type strains.</title>
        <authorList>
            <person name="Nguyen G.-S."/>
            <person name="Wentzel A."/>
        </authorList>
    </citation>
    <scope>NUCLEOTIDE SEQUENCE</scope>
    <source>
        <strain evidence="2">DSM 42095</strain>
    </source>
</reference>
<dbReference type="EMBL" id="JAGSMN010000370">
    <property type="protein sequence ID" value="MBR7674700.1"/>
    <property type="molecule type" value="Genomic_DNA"/>
</dbReference>
<organism evidence="2 3">
    <name type="scientific">Streptomyces daliensis</name>
    <dbReference type="NCBI Taxonomy" id="299421"/>
    <lineage>
        <taxon>Bacteria</taxon>
        <taxon>Bacillati</taxon>
        <taxon>Actinomycetota</taxon>
        <taxon>Actinomycetes</taxon>
        <taxon>Kitasatosporales</taxon>
        <taxon>Streptomycetaceae</taxon>
        <taxon>Streptomyces</taxon>
    </lineage>
</organism>
<dbReference type="AlphaFoldDB" id="A0A8T4ITE9"/>
<dbReference type="InterPro" id="IPR001387">
    <property type="entry name" value="Cro/C1-type_HTH"/>
</dbReference>
<evidence type="ECO:0000259" key="1">
    <source>
        <dbReference type="PROSITE" id="PS50943"/>
    </source>
</evidence>
<comment type="caution">
    <text evidence="2">The sequence shown here is derived from an EMBL/GenBank/DDBJ whole genome shotgun (WGS) entry which is preliminary data.</text>
</comment>
<dbReference type="InterPro" id="IPR010982">
    <property type="entry name" value="Lambda_DNA-bd_dom_sf"/>
</dbReference>
<feature type="domain" description="HTH cro/C1-type" evidence="1">
    <location>
        <begin position="24"/>
        <end position="76"/>
    </location>
</feature>
<name>A0A8T4ITE9_9ACTN</name>
<dbReference type="SUPFAM" id="SSF47413">
    <property type="entry name" value="lambda repressor-like DNA-binding domains"/>
    <property type="match status" value="1"/>
</dbReference>
<dbReference type="CDD" id="cd00093">
    <property type="entry name" value="HTH_XRE"/>
    <property type="match status" value="1"/>
</dbReference>
<accession>A0A8T4ITE9</accession>
<proteinExistence type="predicted"/>
<dbReference type="PROSITE" id="PS50943">
    <property type="entry name" value="HTH_CROC1"/>
    <property type="match status" value="1"/>
</dbReference>